<organism evidence="8 9">
    <name type="scientific">Paraburkholderia guartelaensis</name>
    <dbReference type="NCBI Taxonomy" id="2546446"/>
    <lineage>
        <taxon>Bacteria</taxon>
        <taxon>Pseudomonadati</taxon>
        <taxon>Pseudomonadota</taxon>
        <taxon>Betaproteobacteria</taxon>
        <taxon>Burkholderiales</taxon>
        <taxon>Burkholderiaceae</taxon>
        <taxon>Paraburkholderia</taxon>
    </lineage>
</organism>
<dbReference type="InterPro" id="IPR001736">
    <property type="entry name" value="PLipase_D/transphosphatidylase"/>
</dbReference>
<feature type="transmembrane region" description="Helical" evidence="6">
    <location>
        <begin position="659"/>
        <end position="678"/>
    </location>
</feature>
<protein>
    <submittedName>
        <fullName evidence="8">VTT domain-containing protein</fullName>
    </submittedName>
</protein>
<dbReference type="CDD" id="cd09143">
    <property type="entry name" value="PLDc_vPLD1_2_like_bac_2"/>
    <property type="match status" value="1"/>
</dbReference>
<dbReference type="InterPro" id="IPR025202">
    <property type="entry name" value="PLD-like_dom"/>
</dbReference>
<evidence type="ECO:0000256" key="2">
    <source>
        <dbReference type="ARBA" id="ARBA00022737"/>
    </source>
</evidence>
<evidence type="ECO:0000256" key="4">
    <source>
        <dbReference type="ARBA" id="ARBA00023098"/>
    </source>
</evidence>
<feature type="region of interest" description="Disordered" evidence="5">
    <location>
        <begin position="204"/>
        <end position="235"/>
    </location>
</feature>
<feature type="transmembrane region" description="Helical" evidence="6">
    <location>
        <begin position="503"/>
        <end position="522"/>
    </location>
</feature>
<accession>A0ABU9S4N1</accession>
<dbReference type="PANTHER" id="PTHR18896:SF76">
    <property type="entry name" value="PHOSPHOLIPASE"/>
    <property type="match status" value="1"/>
</dbReference>
<keyword evidence="6" id="KW-0812">Transmembrane</keyword>
<comment type="caution">
    <text evidence="8">The sequence shown here is derived from an EMBL/GenBank/DDBJ whole genome shotgun (WGS) entry which is preliminary data.</text>
</comment>
<sequence>MLQPGQTCECVRHAARFRLLIDAADYFAALRVAIVRARRSVIIVGWDIDSRMTLVPAGAGDGFPEPLGDFLAAVVASRPLLHVRILAWDFAMLYALEREWLPAYKLGWRSGKRMDVRLDSHHPPGASHHQKMVVVDDRLAFVGGIDLARSRWDSSAHAPYEPRRSNGPRQYYGPTHDIQAMFDGEAARTVAAIANERWHMAQRVSRRAPRAQEVSPWPATEPVRSQASPSASVDPWPPGYAPDIEDVKLGIALTCAPHDHREGVQQIGALYRAAIDAARRTLYIENQYFTASAVGDALAQRLSQPDPPAVAAVMPREQTGWLQAATMGTLRARLYRRLRDMDRYARLRLYSPWSGDSGDVSINVHSKLMIVDDALLIVGSANLNNRSMVLDTECNVVLEAAGDQRVRAAIAAIRNALLAEHLGVDRAQVDAAFVRFEGDIHRVIGAFTGGTRGLHVLEPKVSAMLDQWVPESAVVDPEQPAVPDEVVREFVPGRGGRSITGRLMLLGLGALFAVLMTLAWHYTGLARYANLASIGNAARALAAARFGPMLVVGAYALAAVASVPVTVLIVCAGVLFGAFAGSLYALAGSLLAALITYSIGRWAGRDAVRRHAGSRLNLLSARLGKQGVAAVVVLRILPLAPFVLVNLAAGASHIGLRDYLLGTLIGMGPGIILGATFAQQLAAAVHHPGIGSVALLAAIGAVLVALSAALQRFFGARASQGNPAGKGGPK</sequence>
<dbReference type="InterPro" id="IPR015679">
    <property type="entry name" value="PLipase_D_fam"/>
</dbReference>
<gene>
    <name evidence="8" type="ORF">VSR33_02355</name>
</gene>
<comment type="catalytic activity">
    <reaction evidence="1">
        <text>a 1,2-diacyl-sn-glycero-3-phosphocholine + H2O = a 1,2-diacyl-sn-glycero-3-phosphate + choline + H(+)</text>
        <dbReference type="Rhea" id="RHEA:14445"/>
        <dbReference type="ChEBI" id="CHEBI:15354"/>
        <dbReference type="ChEBI" id="CHEBI:15377"/>
        <dbReference type="ChEBI" id="CHEBI:15378"/>
        <dbReference type="ChEBI" id="CHEBI:57643"/>
        <dbReference type="ChEBI" id="CHEBI:58608"/>
        <dbReference type="EC" id="3.1.4.4"/>
    </reaction>
</comment>
<keyword evidence="4" id="KW-0443">Lipid metabolism</keyword>
<feature type="transmembrane region" description="Helical" evidence="6">
    <location>
        <begin position="583"/>
        <end position="603"/>
    </location>
</feature>
<dbReference type="CDD" id="cd09140">
    <property type="entry name" value="PLDc_vPLD1_2_like_bac_1"/>
    <property type="match status" value="1"/>
</dbReference>
<dbReference type="EMBL" id="JAYMRW010000001">
    <property type="protein sequence ID" value="MEM5446330.1"/>
    <property type="molecule type" value="Genomic_DNA"/>
</dbReference>
<keyword evidence="2" id="KW-0677">Repeat</keyword>
<evidence type="ECO:0000259" key="7">
    <source>
        <dbReference type="PROSITE" id="PS50035"/>
    </source>
</evidence>
<keyword evidence="3" id="KW-0378">Hydrolase</keyword>
<dbReference type="RefSeq" id="WP_406951224.1">
    <property type="nucleotide sequence ID" value="NZ_JAYMRW010000001.1"/>
</dbReference>
<evidence type="ECO:0000256" key="6">
    <source>
        <dbReference type="SAM" id="Phobius"/>
    </source>
</evidence>
<feature type="transmembrane region" description="Helical" evidence="6">
    <location>
        <begin position="554"/>
        <end position="576"/>
    </location>
</feature>
<proteinExistence type="predicted"/>
<dbReference type="SMART" id="SM00155">
    <property type="entry name" value="PLDc"/>
    <property type="match status" value="2"/>
</dbReference>
<dbReference type="InterPro" id="IPR032816">
    <property type="entry name" value="VTT_dom"/>
</dbReference>
<evidence type="ECO:0000313" key="8">
    <source>
        <dbReference type="EMBL" id="MEM5446330.1"/>
    </source>
</evidence>
<dbReference type="Proteomes" id="UP001390669">
    <property type="component" value="Unassembled WGS sequence"/>
</dbReference>
<dbReference type="Pfam" id="PF00614">
    <property type="entry name" value="PLDc"/>
    <property type="match status" value="1"/>
</dbReference>
<evidence type="ECO:0000256" key="3">
    <source>
        <dbReference type="ARBA" id="ARBA00022801"/>
    </source>
</evidence>
<reference evidence="8 9" key="1">
    <citation type="submission" date="2024-01" db="EMBL/GenBank/DDBJ databases">
        <title>The diversity of rhizobia nodulating Mimosa spp. in eleven states of Brazil covering several biomes is determined by host plant, location, and edaphic factors.</title>
        <authorList>
            <person name="Rouws L."/>
            <person name="Barauna A."/>
            <person name="Beukes C."/>
            <person name="De Faria S.M."/>
            <person name="Gross E."/>
            <person name="Dos Reis Junior F.B."/>
            <person name="Simon M."/>
            <person name="Maluk M."/>
            <person name="Odee D.W."/>
            <person name="Kenicer G."/>
            <person name="Young J.P.W."/>
            <person name="Reis V.M."/>
            <person name="Zilli J."/>
            <person name="James E.K."/>
        </authorList>
    </citation>
    <scope>NUCLEOTIDE SEQUENCE [LARGE SCALE GENOMIC DNA]</scope>
    <source>
        <strain evidence="8 9">JPY164</strain>
    </source>
</reference>
<feature type="transmembrane region" description="Helical" evidence="6">
    <location>
        <begin position="623"/>
        <end position="647"/>
    </location>
</feature>
<feature type="domain" description="PLD phosphodiesterase" evidence="7">
    <location>
        <begin position="360"/>
        <end position="387"/>
    </location>
</feature>
<evidence type="ECO:0000313" key="9">
    <source>
        <dbReference type="Proteomes" id="UP001390669"/>
    </source>
</evidence>
<dbReference type="SUPFAM" id="SSF56024">
    <property type="entry name" value="Phospholipase D/nuclease"/>
    <property type="match status" value="2"/>
</dbReference>
<dbReference type="PROSITE" id="PS50035">
    <property type="entry name" value="PLD"/>
    <property type="match status" value="2"/>
</dbReference>
<feature type="region of interest" description="Disordered" evidence="5">
    <location>
        <begin position="156"/>
        <end position="175"/>
    </location>
</feature>
<feature type="transmembrane region" description="Helical" evidence="6">
    <location>
        <begin position="690"/>
        <end position="710"/>
    </location>
</feature>
<dbReference type="Pfam" id="PF13091">
    <property type="entry name" value="PLDc_2"/>
    <property type="match status" value="1"/>
</dbReference>
<evidence type="ECO:0000256" key="5">
    <source>
        <dbReference type="SAM" id="MobiDB-lite"/>
    </source>
</evidence>
<keyword evidence="6" id="KW-0472">Membrane</keyword>
<feature type="domain" description="PLD phosphodiesterase" evidence="7">
    <location>
        <begin position="124"/>
        <end position="151"/>
    </location>
</feature>
<dbReference type="Gene3D" id="3.30.870.10">
    <property type="entry name" value="Endonuclease Chain A"/>
    <property type="match status" value="2"/>
</dbReference>
<keyword evidence="9" id="KW-1185">Reference proteome</keyword>
<evidence type="ECO:0000256" key="1">
    <source>
        <dbReference type="ARBA" id="ARBA00000798"/>
    </source>
</evidence>
<keyword evidence="6" id="KW-1133">Transmembrane helix</keyword>
<dbReference type="Pfam" id="PF09335">
    <property type="entry name" value="VTT_dom"/>
    <property type="match status" value="1"/>
</dbReference>
<dbReference type="PANTHER" id="PTHR18896">
    <property type="entry name" value="PHOSPHOLIPASE D"/>
    <property type="match status" value="1"/>
</dbReference>
<name>A0ABU9S4N1_9BURK</name>